<accession>A0A1X7GAW8</accession>
<keyword evidence="1" id="KW-0472">Membrane</keyword>
<keyword evidence="1" id="KW-1133">Transmembrane helix</keyword>
<dbReference type="EMBL" id="LT840185">
    <property type="protein sequence ID" value="SMF66809.1"/>
    <property type="molecule type" value="Genomic_DNA"/>
</dbReference>
<evidence type="ECO:0000313" key="2">
    <source>
        <dbReference type="EMBL" id="SMF66809.1"/>
    </source>
</evidence>
<dbReference type="STRING" id="941907.SAMN06295910_1439"/>
<evidence type="ECO:0000313" key="3">
    <source>
        <dbReference type="Proteomes" id="UP000192934"/>
    </source>
</evidence>
<dbReference type="Proteomes" id="UP000192934">
    <property type="component" value="Chromosome I"/>
</dbReference>
<evidence type="ECO:0000256" key="1">
    <source>
        <dbReference type="SAM" id="Phobius"/>
    </source>
</evidence>
<name>A0A1X7GAW8_9SPHN</name>
<feature type="transmembrane region" description="Helical" evidence="1">
    <location>
        <begin position="108"/>
        <end position="135"/>
    </location>
</feature>
<gene>
    <name evidence="2" type="ORF">SAMN06295910_1439</name>
</gene>
<dbReference type="AlphaFoldDB" id="A0A1X7GAW8"/>
<keyword evidence="3" id="KW-1185">Reference proteome</keyword>
<protein>
    <submittedName>
        <fullName evidence="2">Uncharacterized protein</fullName>
    </submittedName>
</protein>
<sequence length="145" mass="14888">MSPTMRIIAGLVAALLFGWLWHGPIGQGAGLIDRLEAEARTTVAAAEVPGISVALARAPLARAATLAGPADRFQRDGQGEFPGLTQRVAATPGIGSVAWADEPGSGGFVLPLIVEALGLVLAAYFAGLGIAWLLFGRPEKDGFLS</sequence>
<keyword evidence="1" id="KW-0812">Transmembrane</keyword>
<proteinExistence type="predicted"/>
<organism evidence="2 3">
    <name type="scientific">Allosphingosinicella indica</name>
    <dbReference type="NCBI Taxonomy" id="941907"/>
    <lineage>
        <taxon>Bacteria</taxon>
        <taxon>Pseudomonadati</taxon>
        <taxon>Pseudomonadota</taxon>
        <taxon>Alphaproteobacteria</taxon>
        <taxon>Sphingomonadales</taxon>
        <taxon>Sphingomonadaceae</taxon>
        <taxon>Allosphingosinicella</taxon>
    </lineage>
</organism>
<reference evidence="2" key="1">
    <citation type="submission" date="2017-04" db="EMBL/GenBank/DDBJ databases">
        <authorList>
            <person name="Afonso C.L."/>
            <person name="Miller P.J."/>
            <person name="Scott M.A."/>
            <person name="Spackman E."/>
            <person name="Goraichik I."/>
            <person name="Dimitrov K.M."/>
            <person name="Suarez D.L."/>
            <person name="Swayne D.E."/>
        </authorList>
    </citation>
    <scope>NUCLEOTIDE SEQUENCE [LARGE SCALE GENOMIC DNA]</scope>
    <source>
        <strain evidence="2">Dd16</strain>
    </source>
</reference>